<keyword evidence="2" id="KW-1133">Transmembrane helix</keyword>
<keyword evidence="5" id="KW-1185">Reference proteome</keyword>
<dbReference type="Proteomes" id="UP000005408">
    <property type="component" value="Unassembled WGS sequence"/>
</dbReference>
<feature type="transmembrane region" description="Helical" evidence="2">
    <location>
        <begin position="312"/>
        <end position="334"/>
    </location>
</feature>
<feature type="transmembrane region" description="Helical" evidence="2">
    <location>
        <begin position="830"/>
        <end position="848"/>
    </location>
</feature>
<dbReference type="Gene3D" id="1.20.1250.20">
    <property type="entry name" value="MFS general substrate transporter like domains"/>
    <property type="match status" value="3"/>
</dbReference>
<accession>A0A8W8HQH2</accession>
<feature type="transmembrane region" description="Helical" evidence="2">
    <location>
        <begin position="772"/>
        <end position="792"/>
    </location>
</feature>
<feature type="transmembrane region" description="Helical" evidence="2">
    <location>
        <begin position="285"/>
        <end position="306"/>
    </location>
</feature>
<feature type="transmembrane region" description="Helical" evidence="2">
    <location>
        <begin position="346"/>
        <end position="364"/>
    </location>
</feature>
<feature type="transmembrane region" description="Helical" evidence="2">
    <location>
        <begin position="45"/>
        <end position="64"/>
    </location>
</feature>
<evidence type="ECO:0000313" key="5">
    <source>
        <dbReference type="Proteomes" id="UP000005408"/>
    </source>
</evidence>
<dbReference type="Pfam" id="PF07690">
    <property type="entry name" value="MFS_1"/>
    <property type="match status" value="2"/>
</dbReference>
<comment type="subcellular location">
    <subcellularLocation>
        <location evidence="1">Membrane</location>
        <topology evidence="1">Multi-pass membrane protein</topology>
    </subcellularLocation>
</comment>
<dbReference type="PROSITE" id="PS50850">
    <property type="entry name" value="MFS"/>
    <property type="match status" value="2"/>
</dbReference>
<feature type="transmembrane region" description="Helical" evidence="2">
    <location>
        <begin position="702"/>
        <end position="728"/>
    </location>
</feature>
<dbReference type="InterPro" id="IPR036259">
    <property type="entry name" value="MFS_trans_sf"/>
</dbReference>
<feature type="transmembrane region" description="Helical" evidence="2">
    <location>
        <begin position="213"/>
        <end position="234"/>
    </location>
</feature>
<feature type="transmembrane region" description="Helical" evidence="2">
    <location>
        <begin position="493"/>
        <end position="517"/>
    </location>
</feature>
<evidence type="ECO:0000259" key="3">
    <source>
        <dbReference type="PROSITE" id="PS50850"/>
    </source>
</evidence>
<evidence type="ECO:0000256" key="1">
    <source>
        <dbReference type="ARBA" id="ARBA00004141"/>
    </source>
</evidence>
<proteinExistence type="predicted"/>
<protein>
    <recommendedName>
        <fullName evidence="3">Major facilitator superfamily (MFS) profile domain-containing protein</fullName>
    </recommendedName>
</protein>
<dbReference type="GO" id="GO:0008028">
    <property type="term" value="F:monocarboxylic acid transmembrane transporter activity"/>
    <property type="evidence" value="ECO:0007669"/>
    <property type="project" value="TreeGrafter"/>
</dbReference>
<feature type="domain" description="Major facilitator superfamily (MFS) profile" evidence="3">
    <location>
        <begin position="493"/>
        <end position="884"/>
    </location>
</feature>
<organism evidence="4 5">
    <name type="scientific">Magallana gigas</name>
    <name type="common">Pacific oyster</name>
    <name type="synonym">Crassostrea gigas</name>
    <dbReference type="NCBI Taxonomy" id="29159"/>
    <lineage>
        <taxon>Eukaryota</taxon>
        <taxon>Metazoa</taxon>
        <taxon>Spiralia</taxon>
        <taxon>Lophotrochozoa</taxon>
        <taxon>Mollusca</taxon>
        <taxon>Bivalvia</taxon>
        <taxon>Autobranchia</taxon>
        <taxon>Pteriomorphia</taxon>
        <taxon>Ostreida</taxon>
        <taxon>Ostreoidea</taxon>
        <taxon>Ostreidae</taxon>
        <taxon>Magallana</taxon>
    </lineage>
</organism>
<dbReference type="PANTHER" id="PTHR11360">
    <property type="entry name" value="MONOCARBOXYLATE TRANSPORTER"/>
    <property type="match status" value="1"/>
</dbReference>
<keyword evidence="2" id="KW-0812">Transmembrane</keyword>
<feature type="transmembrane region" description="Helical" evidence="2">
    <location>
        <begin position="376"/>
        <end position="400"/>
    </location>
</feature>
<sequence>MRRQRRRAVIMLAGLMNAFLGASIGYSAGIIHLGLLEKHKKSPNLVSWAGALFTSVFCLAGPISSSVVNALSCRSAIFLGSFLSFVGFMVSSFVSRIEVVVFSYGIVAGLGQSMMYAGTILVTGFYFHDNPSVATGVVALGAGIGVAVFPMFTEFLIKTYGIDGTFLLLSAVSLQVVVFTMCIETHELENKRKESSKTFKMKVMLILQELRQIFSMGAYLQFCISIFCWSTSVNTSLLLLPQYYVSTGSTHTEAAILMSLYGIMGCFSRIMTGLAASDPRVDGKLLYMGSYIILGLCTIFLPLIGNSFSGKIFYSSVLGIYSSNVWSLLTPITIEIVGIQQMPTAFGMELLIGGIGFLIGPIIGGKIQRETNDFTLVFIISGLLYVLAGIFEMLMILTMAKSESFPNRNNMERTVEVEEKLMSSHVIQVKQLNDLSLILSDDADPIKKKSEGLDYLSWQVFKISYVSLYITSMLECPPNSNNVTMRRQRRRAVIMLAGLMNAFLGTNIGYSAGIIHLGLLEKHKKSPNVVFWAGALFSSLLCLAGPISSVAVNALSCRSTIFLGSFLSFVGFMVSSFVSSIEIVVFCYGIVAGLGQSMIYSGTVLATGFHFHDNPSVATGVVVAGAGMGVAVFPMFTEFLIETYGIDGTFLLLSAVSLQVVVFNMCIETHELENNRKETSMTFKMKVELIFQELRKIFSMGAYLQFCISIFCWSTSVNTSVLLLPQYYVSTGSSHTEAAILMSLYGITGCFSRILTGLAASDPRVDGKLLYMGSYIILGLSTFFLPLIGNYFPGKVFYSLMLGIYSSNVWSLLTPITIEIVGIQQMPTAFGMELLIGGIGFLIGPIIGGKIQRETEDFTIIFIISGFLYVLAGIFEMLMILTMTKSESFQNRNNMEKTVEVEEKLISNNVIEVKQLHD</sequence>
<feature type="transmembrane region" description="Helical" evidence="2">
    <location>
        <begin position="101"/>
        <end position="126"/>
    </location>
</feature>
<feature type="transmembrane region" description="Helical" evidence="2">
    <location>
        <begin position="648"/>
        <end position="667"/>
    </location>
</feature>
<dbReference type="InterPro" id="IPR011701">
    <property type="entry name" value="MFS"/>
</dbReference>
<feature type="transmembrane region" description="Helical" evidence="2">
    <location>
        <begin position="133"/>
        <end position="152"/>
    </location>
</feature>
<evidence type="ECO:0000256" key="2">
    <source>
        <dbReference type="SAM" id="Phobius"/>
    </source>
</evidence>
<evidence type="ECO:0000313" key="4">
    <source>
        <dbReference type="EnsemblMetazoa" id="G10598.1:cds"/>
    </source>
</evidence>
<reference evidence="4" key="1">
    <citation type="submission" date="2022-08" db="UniProtKB">
        <authorList>
            <consortium name="EnsemblMetazoa"/>
        </authorList>
    </citation>
    <scope>IDENTIFICATION</scope>
    <source>
        <strain evidence="4">05x7-T-G4-1.051#20</strain>
    </source>
</reference>
<dbReference type="GO" id="GO:0016020">
    <property type="term" value="C:membrane"/>
    <property type="evidence" value="ECO:0007669"/>
    <property type="project" value="UniProtKB-SubCell"/>
</dbReference>
<dbReference type="EnsemblMetazoa" id="G10598.1">
    <property type="protein sequence ID" value="G10598.1:cds"/>
    <property type="gene ID" value="G10598"/>
</dbReference>
<feature type="transmembrane region" description="Helical" evidence="2">
    <location>
        <begin position="860"/>
        <end position="882"/>
    </location>
</feature>
<feature type="transmembrane region" description="Helical" evidence="2">
    <location>
        <begin position="740"/>
        <end position="760"/>
    </location>
</feature>
<dbReference type="AlphaFoldDB" id="A0A8W8HQH2"/>
<feature type="transmembrane region" description="Helical" evidence="2">
    <location>
        <begin position="76"/>
        <end position="95"/>
    </location>
</feature>
<name>A0A8W8HQH2_MAGGI</name>
<dbReference type="SUPFAM" id="SSF103473">
    <property type="entry name" value="MFS general substrate transporter"/>
    <property type="match status" value="2"/>
</dbReference>
<feature type="transmembrane region" description="Helical" evidence="2">
    <location>
        <begin position="164"/>
        <end position="183"/>
    </location>
</feature>
<feature type="domain" description="Major facilitator superfamily (MFS) profile" evidence="3">
    <location>
        <begin position="9"/>
        <end position="400"/>
    </location>
</feature>
<feature type="transmembrane region" description="Helical" evidence="2">
    <location>
        <begin position="583"/>
        <end position="605"/>
    </location>
</feature>
<feature type="transmembrane region" description="Helical" evidence="2">
    <location>
        <begin position="529"/>
        <end position="552"/>
    </location>
</feature>
<dbReference type="PANTHER" id="PTHR11360:SF260">
    <property type="entry name" value="MFS DOMAIN-CONTAINING PROTEIN"/>
    <property type="match status" value="1"/>
</dbReference>
<feature type="transmembrane region" description="Helical" evidence="2">
    <location>
        <begin position="254"/>
        <end position="276"/>
    </location>
</feature>
<keyword evidence="2" id="KW-0472">Membrane</keyword>
<feature type="transmembrane region" description="Helical" evidence="2">
    <location>
        <begin position="617"/>
        <end position="636"/>
    </location>
</feature>
<feature type="transmembrane region" description="Helical" evidence="2">
    <location>
        <begin position="559"/>
        <end position="577"/>
    </location>
</feature>
<feature type="transmembrane region" description="Helical" evidence="2">
    <location>
        <begin position="12"/>
        <end position="33"/>
    </location>
</feature>
<dbReference type="InterPro" id="IPR020846">
    <property type="entry name" value="MFS_dom"/>
</dbReference>
<feature type="transmembrane region" description="Helical" evidence="2">
    <location>
        <begin position="798"/>
        <end position="818"/>
    </location>
</feature>
<dbReference type="InterPro" id="IPR050327">
    <property type="entry name" value="Proton-linked_MCT"/>
</dbReference>